<protein>
    <submittedName>
        <fullName evidence="1">Uncharacterized protein</fullName>
    </submittedName>
</protein>
<reference evidence="1 2" key="1">
    <citation type="submission" date="2018-06" db="EMBL/GenBank/DDBJ databases">
        <title>Extensive metabolic versatility and redundancy in microbially diverse, dynamic hydrothermal sediments.</title>
        <authorList>
            <person name="Dombrowski N."/>
            <person name="Teske A."/>
            <person name="Baker B.J."/>
        </authorList>
    </citation>
    <scope>NUCLEOTIDE SEQUENCE [LARGE SCALE GENOMIC DNA]</scope>
    <source>
        <strain evidence="1">B66_G16</strain>
    </source>
</reference>
<organism evidence="1 2">
    <name type="scientific">Thermoproteota archaeon</name>
    <dbReference type="NCBI Taxonomy" id="2056631"/>
    <lineage>
        <taxon>Archaea</taxon>
        <taxon>Thermoproteota</taxon>
    </lineage>
</organism>
<comment type="caution">
    <text evidence="1">The sequence shown here is derived from an EMBL/GenBank/DDBJ whole genome shotgun (WGS) entry which is preliminary data.</text>
</comment>
<evidence type="ECO:0000313" key="1">
    <source>
        <dbReference type="EMBL" id="RLE49295.1"/>
    </source>
</evidence>
<proteinExistence type="predicted"/>
<name>A0A497EPL4_9CREN</name>
<dbReference type="Proteomes" id="UP000278475">
    <property type="component" value="Unassembled WGS sequence"/>
</dbReference>
<dbReference type="AlphaFoldDB" id="A0A497EPL4"/>
<accession>A0A497EPL4</accession>
<sequence>MLQADVKKTGLIVLGNGNPEDYVTAIIAHHLNGSKCVAFIVKPTYTKEASVNALPEYVSYIRGLSEPANIIFLIDQDDKPVQDVVKSFVEKLREKTSIKKQKIGDRVAHFECEYAGKKLMVKLVVNGMESVDYVKHTIEDYLLEAAIKTSFKEDVENCLKRCGKDPKTTWRCLGKDKQNTVYEKLVKNLEFTGQVFKELFNELKLLAES</sequence>
<dbReference type="EMBL" id="QMQV01000042">
    <property type="protein sequence ID" value="RLE49295.1"/>
    <property type="molecule type" value="Genomic_DNA"/>
</dbReference>
<gene>
    <name evidence="1" type="ORF">DRJ31_05465</name>
</gene>
<evidence type="ECO:0000313" key="2">
    <source>
        <dbReference type="Proteomes" id="UP000278475"/>
    </source>
</evidence>